<sequence>MSKATRLRFPLTARGVALQVLTSVEQEGAYSNLQLNEALQRADLSGSDSGLATELVYGTISRRNTIDYFLNQYVQKGVGKLEIWVRNLLRLSFYQIYYLDRIPDHATVSEAVKIAKKLGHQGISGMVNGVLRNILRNADKLVVPANLPTVSQIALEHSHPEWLVEKWVNWLGEEKTADICQANNVPPANSVRVNTTVITRDKLIEEMKAAGLDAVPSKLAQDGIVVRSGGNMALTSWYTDGLLSVQDESSMLVAEALDVKSNMKVLDCCAAPGGKSCHIAERLEGTGQVVANDVHPHKAKLIEDQAKRLGLKQVECQISDAMDLNHQFAKESFERILLDAPCSGLGVIRRKPDLKWVKTEEDIANIAQLQAELLHAVSELLKPGGILVYSTCTMEPSENNEVVSTFLSQHPDFSLEMEPFLSQLPAVHQEYQNPAKQGFQIFPDDYHSDGFYISRLRKKA</sequence>
<dbReference type="EMBL" id="JAGGKG010000003">
    <property type="protein sequence ID" value="MBP1904500.1"/>
    <property type="molecule type" value="Genomic_DNA"/>
</dbReference>
<dbReference type="InterPro" id="IPR004573">
    <property type="entry name" value="rRNA_ssu_MeTfrase_B"/>
</dbReference>
<dbReference type="GO" id="GO:0008168">
    <property type="term" value="F:methyltransferase activity"/>
    <property type="evidence" value="ECO:0007669"/>
    <property type="project" value="UniProtKB-KW"/>
</dbReference>
<accession>A0ABS4FPL0</accession>
<keyword evidence="16" id="KW-1185">Reference proteome</keyword>
<keyword evidence="6 13" id="KW-0489">Methyltransferase</keyword>
<dbReference type="InterPro" id="IPR001678">
    <property type="entry name" value="MeTrfase_RsmB-F_NOP2_dom"/>
</dbReference>
<proteinExistence type="inferred from homology"/>
<protein>
    <recommendedName>
        <fullName evidence="3">16S rRNA (cytosine(967)-C(5))-methyltransferase</fullName>
        <ecNumber evidence="3">2.1.1.176</ecNumber>
    </recommendedName>
    <alternativeName>
        <fullName evidence="10">16S rRNA m5C967 methyltransferase</fullName>
    </alternativeName>
    <alternativeName>
        <fullName evidence="11">rRNA (cytosine-C(5)-)-methyltransferase RsmB</fullName>
    </alternativeName>
</protein>
<dbReference type="EC" id="2.1.1.176" evidence="3"/>
<dbReference type="PANTHER" id="PTHR22807">
    <property type="entry name" value="NOP2 YEAST -RELATED NOL1/NOP2/FMU SUN DOMAIN-CONTAINING"/>
    <property type="match status" value="1"/>
</dbReference>
<dbReference type="PANTHER" id="PTHR22807:SF53">
    <property type="entry name" value="RIBOSOMAL RNA SMALL SUBUNIT METHYLTRANSFERASE B-RELATED"/>
    <property type="match status" value="1"/>
</dbReference>
<dbReference type="InterPro" id="IPR006027">
    <property type="entry name" value="NusB_RsmB_TIM44"/>
</dbReference>
<name>A0ABS4FPL0_9BACL</name>
<evidence type="ECO:0000313" key="16">
    <source>
        <dbReference type="Proteomes" id="UP001519272"/>
    </source>
</evidence>
<evidence type="ECO:0000256" key="8">
    <source>
        <dbReference type="ARBA" id="ARBA00022691"/>
    </source>
</evidence>
<dbReference type="InterPro" id="IPR023267">
    <property type="entry name" value="RCMT"/>
</dbReference>
<evidence type="ECO:0000256" key="2">
    <source>
        <dbReference type="ARBA" id="ARBA00004496"/>
    </source>
</evidence>
<comment type="caution">
    <text evidence="15">The sequence shown here is derived from an EMBL/GenBank/DDBJ whole genome shotgun (WGS) entry which is preliminary data.</text>
</comment>
<dbReference type="Gene3D" id="3.30.70.1170">
    <property type="entry name" value="Sun protein, domain 3"/>
    <property type="match status" value="1"/>
</dbReference>
<keyword evidence="7 13" id="KW-0808">Transferase</keyword>
<dbReference type="NCBIfam" id="TIGR00563">
    <property type="entry name" value="rsmB"/>
    <property type="match status" value="1"/>
</dbReference>
<evidence type="ECO:0000256" key="11">
    <source>
        <dbReference type="ARBA" id="ARBA00031088"/>
    </source>
</evidence>
<dbReference type="Gene3D" id="1.10.940.10">
    <property type="entry name" value="NusB-like"/>
    <property type="match status" value="1"/>
</dbReference>
<keyword evidence="9 13" id="KW-0694">RNA-binding</keyword>
<dbReference type="InterPro" id="IPR054728">
    <property type="entry name" value="RsmB-like_ferredoxin"/>
</dbReference>
<evidence type="ECO:0000256" key="4">
    <source>
        <dbReference type="ARBA" id="ARBA00022490"/>
    </source>
</evidence>
<keyword evidence="8 13" id="KW-0949">S-adenosyl-L-methionine</keyword>
<dbReference type="SUPFAM" id="SSF48013">
    <property type="entry name" value="NusB-like"/>
    <property type="match status" value="1"/>
</dbReference>
<feature type="binding site" evidence="13">
    <location>
        <position position="320"/>
    </location>
    <ligand>
        <name>S-adenosyl-L-methionine</name>
        <dbReference type="ChEBI" id="CHEBI:59789"/>
    </ligand>
</feature>
<dbReference type="SUPFAM" id="SSF53335">
    <property type="entry name" value="S-adenosyl-L-methionine-dependent methyltransferases"/>
    <property type="match status" value="1"/>
</dbReference>
<dbReference type="NCBIfam" id="NF011494">
    <property type="entry name" value="PRK14902.1"/>
    <property type="match status" value="1"/>
</dbReference>
<evidence type="ECO:0000256" key="12">
    <source>
        <dbReference type="ARBA" id="ARBA00047283"/>
    </source>
</evidence>
<dbReference type="InterPro" id="IPR049560">
    <property type="entry name" value="MeTrfase_RsmB-F_NOP2_cat"/>
</dbReference>
<feature type="binding site" evidence="13">
    <location>
        <begin position="269"/>
        <end position="275"/>
    </location>
    <ligand>
        <name>S-adenosyl-L-methionine</name>
        <dbReference type="ChEBI" id="CHEBI:59789"/>
    </ligand>
</feature>
<organism evidence="15 16">
    <name type="scientific">Paenibacillus turicensis</name>
    <dbReference type="NCBI Taxonomy" id="160487"/>
    <lineage>
        <taxon>Bacteria</taxon>
        <taxon>Bacillati</taxon>
        <taxon>Bacillota</taxon>
        <taxon>Bacilli</taxon>
        <taxon>Bacillales</taxon>
        <taxon>Paenibacillaceae</taxon>
        <taxon>Paenibacillus</taxon>
    </lineage>
</organism>
<dbReference type="Proteomes" id="UP001519272">
    <property type="component" value="Unassembled WGS sequence"/>
</dbReference>
<evidence type="ECO:0000259" key="14">
    <source>
        <dbReference type="PROSITE" id="PS51686"/>
    </source>
</evidence>
<feature type="domain" description="SAM-dependent MTase RsmB/NOP-type" evidence="14">
    <location>
        <begin position="179"/>
        <end position="459"/>
    </location>
</feature>
<dbReference type="RefSeq" id="WP_210088160.1">
    <property type="nucleotide sequence ID" value="NZ_JAGGKG010000003.1"/>
</dbReference>
<evidence type="ECO:0000256" key="13">
    <source>
        <dbReference type="PROSITE-ProRule" id="PRU01023"/>
    </source>
</evidence>
<dbReference type="Pfam" id="PF22458">
    <property type="entry name" value="RsmF-B_ferredox"/>
    <property type="match status" value="1"/>
</dbReference>
<dbReference type="CDD" id="cd02440">
    <property type="entry name" value="AdoMet_MTases"/>
    <property type="match status" value="1"/>
</dbReference>
<dbReference type="InterPro" id="IPR035926">
    <property type="entry name" value="NusB-like_sf"/>
</dbReference>
<comment type="subcellular location">
    <subcellularLocation>
        <location evidence="2">Cytoplasm</location>
    </subcellularLocation>
</comment>
<dbReference type="PRINTS" id="PR02008">
    <property type="entry name" value="RCMTFAMILY"/>
</dbReference>
<evidence type="ECO:0000256" key="9">
    <source>
        <dbReference type="ARBA" id="ARBA00022884"/>
    </source>
</evidence>
<feature type="binding site" evidence="13">
    <location>
        <position position="293"/>
    </location>
    <ligand>
        <name>S-adenosyl-L-methionine</name>
        <dbReference type="ChEBI" id="CHEBI:59789"/>
    </ligand>
</feature>
<gene>
    <name evidence="15" type="ORF">J2Z32_001117</name>
</gene>
<evidence type="ECO:0000256" key="7">
    <source>
        <dbReference type="ARBA" id="ARBA00022679"/>
    </source>
</evidence>
<comment type="similarity">
    <text evidence="13">Belongs to the class I-like SAM-binding methyltransferase superfamily. RsmB/NOP family.</text>
</comment>
<keyword evidence="5" id="KW-0698">rRNA processing</keyword>
<evidence type="ECO:0000256" key="3">
    <source>
        <dbReference type="ARBA" id="ARBA00012140"/>
    </source>
</evidence>
<evidence type="ECO:0000313" key="15">
    <source>
        <dbReference type="EMBL" id="MBP1904500.1"/>
    </source>
</evidence>
<reference evidence="15 16" key="1">
    <citation type="submission" date="2021-03" db="EMBL/GenBank/DDBJ databases">
        <title>Genomic Encyclopedia of Type Strains, Phase IV (KMG-IV): sequencing the most valuable type-strain genomes for metagenomic binning, comparative biology and taxonomic classification.</title>
        <authorList>
            <person name="Goeker M."/>
        </authorList>
    </citation>
    <scope>NUCLEOTIDE SEQUENCE [LARGE SCALE GENOMIC DNA]</scope>
    <source>
        <strain evidence="15 16">DSM 14349</strain>
    </source>
</reference>
<dbReference type="Gene3D" id="3.40.50.150">
    <property type="entry name" value="Vaccinia Virus protein VP39"/>
    <property type="match status" value="1"/>
</dbReference>
<evidence type="ECO:0000256" key="1">
    <source>
        <dbReference type="ARBA" id="ARBA00002724"/>
    </source>
</evidence>
<dbReference type="Pfam" id="PF01029">
    <property type="entry name" value="NusB"/>
    <property type="match status" value="1"/>
</dbReference>
<evidence type="ECO:0000256" key="5">
    <source>
        <dbReference type="ARBA" id="ARBA00022552"/>
    </source>
</evidence>
<evidence type="ECO:0000256" key="10">
    <source>
        <dbReference type="ARBA" id="ARBA00030399"/>
    </source>
</evidence>
<feature type="binding site" evidence="13">
    <location>
        <position position="339"/>
    </location>
    <ligand>
        <name>S-adenosyl-L-methionine</name>
        <dbReference type="ChEBI" id="CHEBI:59789"/>
    </ligand>
</feature>
<dbReference type="InterPro" id="IPR029063">
    <property type="entry name" value="SAM-dependent_MTases_sf"/>
</dbReference>
<evidence type="ECO:0000256" key="6">
    <source>
        <dbReference type="ARBA" id="ARBA00022603"/>
    </source>
</evidence>
<comment type="function">
    <text evidence="1">Specifically methylates the cytosine at position 967 (m5C967) of 16S rRNA.</text>
</comment>
<keyword evidence="4" id="KW-0963">Cytoplasm</keyword>
<dbReference type="PROSITE" id="PS51686">
    <property type="entry name" value="SAM_MT_RSMB_NOP"/>
    <property type="match status" value="1"/>
</dbReference>
<comment type="catalytic activity">
    <reaction evidence="12">
        <text>cytidine(967) in 16S rRNA + S-adenosyl-L-methionine = 5-methylcytidine(967) in 16S rRNA + S-adenosyl-L-homocysteine + H(+)</text>
        <dbReference type="Rhea" id="RHEA:42748"/>
        <dbReference type="Rhea" id="RHEA-COMP:10219"/>
        <dbReference type="Rhea" id="RHEA-COMP:10220"/>
        <dbReference type="ChEBI" id="CHEBI:15378"/>
        <dbReference type="ChEBI" id="CHEBI:57856"/>
        <dbReference type="ChEBI" id="CHEBI:59789"/>
        <dbReference type="ChEBI" id="CHEBI:74483"/>
        <dbReference type="ChEBI" id="CHEBI:82748"/>
        <dbReference type="EC" id="2.1.1.176"/>
    </reaction>
</comment>
<feature type="active site" description="Nucleophile" evidence="13">
    <location>
        <position position="392"/>
    </location>
</feature>
<dbReference type="GO" id="GO:0032259">
    <property type="term" value="P:methylation"/>
    <property type="evidence" value="ECO:0007669"/>
    <property type="project" value="UniProtKB-KW"/>
</dbReference>
<dbReference type="Pfam" id="PF01189">
    <property type="entry name" value="Methyltr_RsmB-F"/>
    <property type="match status" value="1"/>
</dbReference>